<dbReference type="RefSeq" id="XP_060124013.1">
    <property type="nucleotide sequence ID" value="XM_060268030.1"/>
</dbReference>
<feature type="compositionally biased region" description="Basic and acidic residues" evidence="1">
    <location>
        <begin position="57"/>
        <end position="79"/>
    </location>
</feature>
<evidence type="ECO:0000256" key="1">
    <source>
        <dbReference type="SAM" id="MobiDB-lite"/>
    </source>
</evidence>
<dbReference type="Pfam" id="PF00498">
    <property type="entry name" value="FHA"/>
    <property type="match status" value="1"/>
</dbReference>
<sequence length="263" mass="31304">MSERRSDASSSRHERSERKEYSERMRDHDERRSERREDRHRDRDRYDDRRERHERHERRERSERERPRDDRRERHDRERAHRSRSRSPRRDGPGEAPAAQPGPVFERSGLLAKESNSMNGVALKYHEPPEAQRPKSSWRMFVFKDGKEVDMLVLGRQSCYLFGRDRTVADIPIEHPSCSKQHAVIQFRQVTKRNEFGDERRYIQYVSMLTRPFLIDLDSANGCTVNNEEVPKSRYYEIRSGDTVQFGASSREYVLLDEAAAPS</sequence>
<dbReference type="InterPro" id="IPR008984">
    <property type="entry name" value="SMAD_FHA_dom_sf"/>
</dbReference>
<accession>A0AAF0JHU0</accession>
<feature type="compositionally biased region" description="Basic and acidic residues" evidence="1">
    <location>
        <begin position="1"/>
        <end position="51"/>
    </location>
</feature>
<evidence type="ECO:0000313" key="4">
    <source>
        <dbReference type="Proteomes" id="UP001217754"/>
    </source>
</evidence>
<reference evidence="3" key="1">
    <citation type="submission" date="2023-03" db="EMBL/GenBank/DDBJ databases">
        <title>Mating type loci evolution in Malassezia.</title>
        <authorList>
            <person name="Coelho M.A."/>
        </authorList>
    </citation>
    <scope>NUCLEOTIDE SEQUENCE</scope>
    <source>
        <strain evidence="3">CBS 9431</strain>
    </source>
</reference>
<dbReference type="Proteomes" id="UP001217754">
    <property type="component" value="Chromosome 9"/>
</dbReference>
<gene>
    <name evidence="3" type="ORF">MJAP1_004110</name>
</gene>
<proteinExistence type="predicted"/>
<feature type="domain" description="FHA" evidence="2">
    <location>
        <begin position="160"/>
        <end position="230"/>
    </location>
</feature>
<feature type="region of interest" description="Disordered" evidence="1">
    <location>
        <begin position="1"/>
        <end position="104"/>
    </location>
</feature>
<dbReference type="EMBL" id="CP119966">
    <property type="protein sequence ID" value="WFD41116.1"/>
    <property type="molecule type" value="Genomic_DNA"/>
</dbReference>
<dbReference type="AlphaFoldDB" id="A0AAF0JHU0"/>
<dbReference type="PANTHER" id="PTHR23308">
    <property type="entry name" value="NUCLEAR INHIBITOR OF PROTEIN PHOSPHATASE-1"/>
    <property type="match status" value="1"/>
</dbReference>
<keyword evidence="4" id="KW-1185">Reference proteome</keyword>
<protein>
    <recommendedName>
        <fullName evidence="2">FHA domain-containing protein</fullName>
    </recommendedName>
</protein>
<evidence type="ECO:0000313" key="3">
    <source>
        <dbReference type="EMBL" id="WFD41116.1"/>
    </source>
</evidence>
<dbReference type="GeneID" id="85227761"/>
<dbReference type="PROSITE" id="PS50006">
    <property type="entry name" value="FHA_DOMAIN"/>
    <property type="match status" value="1"/>
</dbReference>
<dbReference type="InterPro" id="IPR000253">
    <property type="entry name" value="FHA_dom"/>
</dbReference>
<dbReference type="SMART" id="SM00240">
    <property type="entry name" value="FHA"/>
    <property type="match status" value="1"/>
</dbReference>
<name>A0AAF0JHU0_9BASI</name>
<dbReference type="InterPro" id="IPR050923">
    <property type="entry name" value="Cell_Proc_Reg/RNA_Proc"/>
</dbReference>
<feature type="compositionally biased region" description="Low complexity" evidence="1">
    <location>
        <begin position="94"/>
        <end position="103"/>
    </location>
</feature>
<dbReference type="Gene3D" id="2.60.200.20">
    <property type="match status" value="1"/>
</dbReference>
<evidence type="ECO:0000259" key="2">
    <source>
        <dbReference type="PROSITE" id="PS50006"/>
    </source>
</evidence>
<dbReference type="SUPFAM" id="SSF49879">
    <property type="entry name" value="SMAD/FHA domain"/>
    <property type="match status" value="1"/>
</dbReference>
<organism evidence="3 4">
    <name type="scientific">Malassezia japonica</name>
    <dbReference type="NCBI Taxonomy" id="223818"/>
    <lineage>
        <taxon>Eukaryota</taxon>
        <taxon>Fungi</taxon>
        <taxon>Dikarya</taxon>
        <taxon>Basidiomycota</taxon>
        <taxon>Ustilaginomycotina</taxon>
        <taxon>Malasseziomycetes</taxon>
        <taxon>Malasseziales</taxon>
        <taxon>Malasseziaceae</taxon>
        <taxon>Malassezia</taxon>
    </lineage>
</organism>